<dbReference type="AlphaFoldDB" id="A0A829M8P9"/>
<organism evidence="1 2">
    <name type="scientific">Mycobacteroides abscessus MAB_091912_2446</name>
    <dbReference type="NCBI Taxonomy" id="1335414"/>
    <lineage>
        <taxon>Bacteria</taxon>
        <taxon>Bacillati</taxon>
        <taxon>Actinomycetota</taxon>
        <taxon>Actinomycetes</taxon>
        <taxon>Mycobacteriales</taxon>
        <taxon>Mycobacteriaceae</taxon>
        <taxon>Mycobacteroides</taxon>
        <taxon>Mycobacteroides abscessus</taxon>
    </lineage>
</organism>
<evidence type="ECO:0000313" key="2">
    <source>
        <dbReference type="Proteomes" id="UP000018502"/>
    </source>
</evidence>
<dbReference type="InterPro" id="IPR027417">
    <property type="entry name" value="P-loop_NTPase"/>
</dbReference>
<proteinExistence type="predicted"/>
<evidence type="ECO:0000313" key="1">
    <source>
        <dbReference type="EMBL" id="ESV62315.1"/>
    </source>
</evidence>
<dbReference type="Proteomes" id="UP000018502">
    <property type="component" value="Unassembled WGS sequence"/>
</dbReference>
<dbReference type="EMBL" id="AYTF01000002">
    <property type="protein sequence ID" value="ESV62315.1"/>
    <property type="molecule type" value="Genomic_DNA"/>
</dbReference>
<reference evidence="1 2" key="1">
    <citation type="journal article" date="2014" name="Emerg. Infect. Dis.">
        <title>High-level Relatedness among Mycobacterium abscessus subsp. massiliense Strains from Widely Separated Outbreaks.</title>
        <authorList>
            <person name="Tettelin H."/>
            <person name="Davidson R.M."/>
            <person name="Agrawal S."/>
            <person name="Aitken M.L."/>
            <person name="Shallom S."/>
            <person name="Hasan N.A."/>
            <person name="Strong M."/>
            <person name="Nogueira de Moura V.C."/>
            <person name="De Groote M.A."/>
            <person name="Duarte R.S."/>
            <person name="Hine E."/>
            <person name="Parankush S."/>
            <person name="Su Q."/>
            <person name="Daugherty S.C."/>
            <person name="Fraser C.M."/>
            <person name="Brown-Elliott B.A."/>
            <person name="Wallace R.J.Jr."/>
            <person name="Holland S.M."/>
            <person name="Sampaio E.P."/>
            <person name="Olivier K.N."/>
            <person name="Jackson M."/>
            <person name="Zelazny A.M."/>
        </authorList>
    </citation>
    <scope>NUCLEOTIDE SEQUENCE [LARGE SCALE GENOMIC DNA]</scope>
    <source>
        <strain evidence="1 2">MAB_091912_2446</strain>
    </source>
</reference>
<protein>
    <submittedName>
        <fullName evidence="1">Phage Terminase family protein</fullName>
    </submittedName>
</protein>
<gene>
    <name evidence="1" type="ORF">L833_4720</name>
</gene>
<sequence>MVIPEGIVTSVYPRVKRRLSEVGVEFDPWQQGFGSIMLGCRENGKYAATVGGVVASIPRQVGKTFTIGNIVIGLCLEFPGTRAVWTSHHNRTTTNTFRSFQAMVKRKAIAPHLEPGRSNGIREANGEQEIRFRNGSIIMFGARAQGFGRGMDEIDIEVFDEAQILSLKALEDMVPATNQARHPHGALIFFLGTPPRPTDDGEAFTSKRDKALKDKPEGDVVLTRGDQVYVEFSADSNAKPDDQSQWRKMNPSFPHRTPLESMLRMRENIPDDDSWAREAMGIWPSNGGGLITEDMWSALKDLKSEPLDPVSFGVYANKGQTAAAIAVAGYRSDGKIHVGIVPVATDTPDVNMLPGLEWIPPRVKELFIKWAPCAVMVDERSEAGAVIQDMKDLGVEVQTTNATGMANACSKFLSVVNENGLRHRGAKDLQKSVCAGKKRDLADAWAWDRKDATSDITQLVAVTLALHGLIVHGRVQETQVWGFYS</sequence>
<name>A0A829M8P9_9MYCO</name>
<comment type="caution">
    <text evidence="1">The sequence shown here is derived from an EMBL/GenBank/DDBJ whole genome shotgun (WGS) entry which is preliminary data.</text>
</comment>
<accession>A0A829M8P9</accession>
<dbReference type="Gene3D" id="3.40.50.300">
    <property type="entry name" value="P-loop containing nucleotide triphosphate hydrolases"/>
    <property type="match status" value="1"/>
</dbReference>